<accession>A0A7H8RD22</accession>
<gene>
    <name evidence="1" type="ORF">TRUGW13939_11556</name>
</gene>
<dbReference type="AlphaFoldDB" id="A0A7H8RD22"/>
<protein>
    <submittedName>
        <fullName evidence="1">Uncharacterized protein</fullName>
    </submittedName>
</protein>
<evidence type="ECO:0000313" key="1">
    <source>
        <dbReference type="EMBL" id="QKX64382.1"/>
    </source>
</evidence>
<dbReference type="RefSeq" id="XP_035350555.1">
    <property type="nucleotide sequence ID" value="XM_035494662.1"/>
</dbReference>
<dbReference type="KEGG" id="trg:TRUGW13939_11556"/>
<dbReference type="GeneID" id="55999033"/>
<sequence length="187" mass="21850">MASPQDDLLGAFDDPFPSQHISILTSNPEVRERVKYEEREYRGYAIFDLPEQFSHGELSIDPAEFLQIWLPSSLVFSVNMQNAENPRHVWFVFHQQEHDQKAVEFFGWVLGEHSRSIRPDISTALSAEPQTESMINKICGRAYVKCFCHKQYWPLYPKFVYFLILLQEELRAGENQSESDDDEMSEI</sequence>
<proteinExistence type="predicted"/>
<reference evidence="2" key="1">
    <citation type="submission" date="2020-06" db="EMBL/GenBank/DDBJ databases">
        <title>A chromosome-scale genome assembly of Talaromyces rugulosus W13939.</title>
        <authorList>
            <person name="Wang B."/>
            <person name="Guo L."/>
            <person name="Ye K."/>
            <person name="Wang L."/>
        </authorList>
    </citation>
    <scope>NUCLEOTIDE SEQUENCE [LARGE SCALE GENOMIC DNA]</scope>
    <source>
        <strain evidence="2">W13939</strain>
    </source>
</reference>
<dbReference type="Proteomes" id="UP000509510">
    <property type="component" value="Chromosome VI"/>
</dbReference>
<dbReference type="EMBL" id="CP055903">
    <property type="protein sequence ID" value="QKX64382.1"/>
    <property type="molecule type" value="Genomic_DNA"/>
</dbReference>
<keyword evidence="2" id="KW-1185">Reference proteome</keyword>
<evidence type="ECO:0000313" key="2">
    <source>
        <dbReference type="Proteomes" id="UP000509510"/>
    </source>
</evidence>
<organism evidence="1 2">
    <name type="scientific">Talaromyces rugulosus</name>
    <name type="common">Penicillium rugulosum</name>
    <dbReference type="NCBI Taxonomy" id="121627"/>
    <lineage>
        <taxon>Eukaryota</taxon>
        <taxon>Fungi</taxon>
        <taxon>Dikarya</taxon>
        <taxon>Ascomycota</taxon>
        <taxon>Pezizomycotina</taxon>
        <taxon>Eurotiomycetes</taxon>
        <taxon>Eurotiomycetidae</taxon>
        <taxon>Eurotiales</taxon>
        <taxon>Trichocomaceae</taxon>
        <taxon>Talaromyces</taxon>
        <taxon>Talaromyces sect. Islandici</taxon>
    </lineage>
</organism>
<name>A0A7H8RD22_TALRU</name>